<dbReference type="InterPro" id="IPR011701">
    <property type="entry name" value="MFS"/>
</dbReference>
<dbReference type="RefSeq" id="WP_014368540.1">
    <property type="nucleotide sequence ID" value="NC_016935.1"/>
</dbReference>
<evidence type="ECO:0000256" key="6">
    <source>
        <dbReference type="SAM" id="Phobius"/>
    </source>
</evidence>
<dbReference type="InterPro" id="IPR020846">
    <property type="entry name" value="MFS_dom"/>
</dbReference>
<feature type="transmembrane region" description="Helical" evidence="6">
    <location>
        <begin position="173"/>
        <end position="190"/>
    </location>
</feature>
<feature type="transmembrane region" description="Helical" evidence="6">
    <location>
        <begin position="116"/>
        <end position="138"/>
    </location>
</feature>
<dbReference type="Gene3D" id="1.20.1250.20">
    <property type="entry name" value="MFS general substrate transporter like domains"/>
    <property type="match status" value="1"/>
</dbReference>
<keyword evidence="9" id="KW-1185">Reference proteome</keyword>
<feature type="domain" description="Major facilitator superfamily (MFS) profile" evidence="7">
    <location>
        <begin position="20"/>
        <end position="459"/>
    </location>
</feature>
<dbReference type="AlphaFoldDB" id="H6N920"/>
<evidence type="ECO:0000256" key="1">
    <source>
        <dbReference type="ARBA" id="ARBA00004651"/>
    </source>
</evidence>
<feature type="transmembrane region" description="Helical" evidence="6">
    <location>
        <begin position="266"/>
        <end position="287"/>
    </location>
</feature>
<evidence type="ECO:0000256" key="4">
    <source>
        <dbReference type="ARBA" id="ARBA00022989"/>
    </source>
</evidence>
<evidence type="ECO:0000313" key="9">
    <source>
        <dbReference type="Proteomes" id="UP000007523"/>
    </source>
</evidence>
<dbReference type="GO" id="GO:0005886">
    <property type="term" value="C:plasma membrane"/>
    <property type="evidence" value="ECO:0007669"/>
    <property type="project" value="UniProtKB-SubCell"/>
</dbReference>
<keyword evidence="5 6" id="KW-0472">Membrane</keyword>
<protein>
    <submittedName>
        <fullName evidence="8">Tetracycline resistance protein</fullName>
    </submittedName>
</protein>
<feature type="transmembrane region" description="Helical" evidence="6">
    <location>
        <begin position="55"/>
        <end position="74"/>
    </location>
</feature>
<keyword evidence="3 6" id="KW-0812">Transmembrane</keyword>
<dbReference type="SUPFAM" id="SSF103473">
    <property type="entry name" value="MFS general substrate transporter"/>
    <property type="match status" value="1"/>
</dbReference>
<gene>
    <name evidence="8" type="ORF">PM3016_814</name>
</gene>
<evidence type="ECO:0000313" key="8">
    <source>
        <dbReference type="EMBL" id="AFC27766.1"/>
    </source>
</evidence>
<evidence type="ECO:0000256" key="5">
    <source>
        <dbReference type="ARBA" id="ARBA00023136"/>
    </source>
</evidence>
<feature type="transmembrane region" description="Helical" evidence="6">
    <location>
        <begin position="432"/>
        <end position="452"/>
    </location>
</feature>
<evidence type="ECO:0000256" key="2">
    <source>
        <dbReference type="ARBA" id="ARBA00022448"/>
    </source>
</evidence>
<feature type="transmembrane region" description="Helical" evidence="6">
    <location>
        <begin position="145"/>
        <end position="167"/>
    </location>
</feature>
<comment type="subcellular location">
    <subcellularLocation>
        <location evidence="1">Cell membrane</location>
        <topology evidence="1">Multi-pass membrane protein</topology>
    </subcellularLocation>
</comment>
<dbReference type="PRINTS" id="PR01036">
    <property type="entry name" value="TCRTETB"/>
</dbReference>
<sequence>MQSPAAPASASGVSLDVRRTAPWIIFIIFFGVLNETVFNVSTPSIAAQYGLSSSGVSWVVTTFILFFGIGSVIYGKLSDIYSLKKLIVIGIVIYNAGSVLGILLQSSYAMVIAARAIQGAGASAIPALIMVVVARYFSMEDRGKVFGILNSTVAFAVGVGPVIGGLVSARLHWSLLFLIPLFTLISIPFFRKVLPEEKPAGGRVDVLGAGLIGLGIAGLILFLTEPRWYWLAGGIGLLVWFAVHIRRTSQPFIEPSLLRSPLFRSGLIVAFIMFSTVMGIMFALPFILTGLKGLTTSGVGWVLFPGAISAVVFGPIGGTLADKQGNPKVVLLGALLLSGSLLLLSFLLPLAPWVIAVPLVLLYIGLSFIQTALANSVSQTLSLQETGIGMGLFNLVGFISGAVGSALVGRVLDQGLLGFRLNPLVADPGAWAYSNLMLVFALAILLGTLLYFRAYGFKLRRPRTSPSG</sequence>
<feature type="transmembrane region" description="Helical" evidence="6">
    <location>
        <begin position="353"/>
        <end position="375"/>
    </location>
</feature>
<evidence type="ECO:0000256" key="3">
    <source>
        <dbReference type="ARBA" id="ARBA00022692"/>
    </source>
</evidence>
<feature type="transmembrane region" description="Helical" evidence="6">
    <location>
        <begin position="387"/>
        <end position="412"/>
    </location>
</feature>
<accession>H6N920</accession>
<name>H6N920_9BACL</name>
<dbReference type="Pfam" id="PF07690">
    <property type="entry name" value="MFS_1"/>
    <property type="match status" value="1"/>
</dbReference>
<evidence type="ECO:0000259" key="7">
    <source>
        <dbReference type="PROSITE" id="PS50850"/>
    </source>
</evidence>
<feature type="transmembrane region" description="Helical" evidence="6">
    <location>
        <begin position="21"/>
        <end position="40"/>
    </location>
</feature>
<reference evidence="8 9" key="1">
    <citation type="journal article" date="2012" name="J. Bacteriol.">
        <title>Complete Genome Sequence of Paenibacillus mucilaginosus 3016, a Bacterium Functional as Microbial Fertilizer.</title>
        <authorList>
            <person name="Ma M."/>
            <person name="Wang Z."/>
            <person name="Li L."/>
            <person name="Jiang X."/>
            <person name="Guan D."/>
            <person name="Cao F."/>
            <person name="Chen H."/>
            <person name="Wang X."/>
            <person name="Shen D."/>
            <person name="Du B."/>
            <person name="Li J."/>
        </authorList>
    </citation>
    <scope>NUCLEOTIDE SEQUENCE [LARGE SCALE GENOMIC DNA]</scope>
    <source>
        <strain evidence="8 9">3016</strain>
    </source>
</reference>
<proteinExistence type="predicted"/>
<dbReference type="KEGG" id="pmq:PM3016_814"/>
<keyword evidence="4 6" id="KW-1133">Transmembrane helix</keyword>
<dbReference type="EMBL" id="CP003235">
    <property type="protein sequence ID" value="AFC27766.1"/>
    <property type="molecule type" value="Genomic_DNA"/>
</dbReference>
<feature type="transmembrane region" description="Helical" evidence="6">
    <location>
        <begin position="86"/>
        <end position="104"/>
    </location>
</feature>
<feature type="transmembrane region" description="Helical" evidence="6">
    <location>
        <begin position="329"/>
        <end position="347"/>
    </location>
</feature>
<keyword evidence="2" id="KW-0813">Transport</keyword>
<dbReference type="InterPro" id="IPR036259">
    <property type="entry name" value="MFS_trans_sf"/>
</dbReference>
<dbReference type="PROSITE" id="PS50850">
    <property type="entry name" value="MFS"/>
    <property type="match status" value="1"/>
</dbReference>
<feature type="transmembrane region" description="Helical" evidence="6">
    <location>
        <begin position="202"/>
        <end position="222"/>
    </location>
</feature>
<dbReference type="PANTHER" id="PTHR42718:SF9">
    <property type="entry name" value="MAJOR FACILITATOR SUPERFAMILY MULTIDRUG TRANSPORTER MFSC"/>
    <property type="match status" value="1"/>
</dbReference>
<dbReference type="CDD" id="cd17321">
    <property type="entry name" value="MFS_MMR_MDR_like"/>
    <property type="match status" value="1"/>
</dbReference>
<feature type="transmembrane region" description="Helical" evidence="6">
    <location>
        <begin position="299"/>
        <end position="317"/>
    </location>
</feature>
<dbReference type="HOGENOM" id="CLU_000960_3_0_9"/>
<dbReference type="Gene3D" id="1.20.1720.10">
    <property type="entry name" value="Multidrug resistance protein D"/>
    <property type="match status" value="1"/>
</dbReference>
<dbReference type="GO" id="GO:0022857">
    <property type="term" value="F:transmembrane transporter activity"/>
    <property type="evidence" value="ECO:0007669"/>
    <property type="project" value="InterPro"/>
</dbReference>
<dbReference type="PANTHER" id="PTHR42718">
    <property type="entry name" value="MAJOR FACILITATOR SUPERFAMILY MULTIDRUG TRANSPORTER MFSC"/>
    <property type="match status" value="1"/>
</dbReference>
<dbReference type="STRING" id="1116391.PM3016_814"/>
<feature type="transmembrane region" description="Helical" evidence="6">
    <location>
        <begin position="228"/>
        <end position="245"/>
    </location>
</feature>
<organism evidence="8 9">
    <name type="scientific">Paenibacillus mucilaginosus 3016</name>
    <dbReference type="NCBI Taxonomy" id="1116391"/>
    <lineage>
        <taxon>Bacteria</taxon>
        <taxon>Bacillati</taxon>
        <taxon>Bacillota</taxon>
        <taxon>Bacilli</taxon>
        <taxon>Bacillales</taxon>
        <taxon>Paenibacillaceae</taxon>
        <taxon>Paenibacillus</taxon>
    </lineage>
</organism>
<dbReference type="Proteomes" id="UP000007523">
    <property type="component" value="Chromosome"/>
</dbReference>